<protein>
    <submittedName>
        <fullName evidence="2">Uncharacterized protein</fullName>
    </submittedName>
</protein>
<gene>
    <name evidence="2" type="ORF">DHW03_18825</name>
</gene>
<reference evidence="2 3" key="1">
    <citation type="submission" date="2018-05" db="EMBL/GenBank/DDBJ databases">
        <title>Pedobacter paludis sp. nov., isolated from wetland soil.</title>
        <authorList>
            <person name="Zhang Y."/>
            <person name="Wang G."/>
        </authorList>
    </citation>
    <scope>NUCLEOTIDE SEQUENCE [LARGE SCALE GENOMIC DNA]</scope>
    <source>
        <strain evidence="2 3">KCTC22721</strain>
    </source>
</reference>
<feature type="transmembrane region" description="Helical" evidence="1">
    <location>
        <begin position="45"/>
        <end position="64"/>
    </location>
</feature>
<comment type="caution">
    <text evidence="2">The sequence shown here is derived from an EMBL/GenBank/DDBJ whole genome shotgun (WGS) entry which is preliminary data.</text>
</comment>
<dbReference type="RefSeq" id="WP_109927410.1">
    <property type="nucleotide sequence ID" value="NZ_QGNZ01000006.1"/>
</dbReference>
<evidence type="ECO:0000313" key="3">
    <source>
        <dbReference type="Proteomes" id="UP000245379"/>
    </source>
</evidence>
<keyword evidence="1" id="KW-0472">Membrane</keyword>
<evidence type="ECO:0000256" key="1">
    <source>
        <dbReference type="SAM" id="Phobius"/>
    </source>
</evidence>
<keyword evidence="3" id="KW-1185">Reference proteome</keyword>
<evidence type="ECO:0000313" key="2">
    <source>
        <dbReference type="EMBL" id="PWS25889.1"/>
    </source>
</evidence>
<accession>A0A317EIF8</accession>
<sequence length="145" mass="16659">MFKKISSNQDPDVTVTSEIKREFSKYFTVAEQKSKGFISSHSKQVFIGMLVAIAFSLIMCFIVFSPSQRQNEKMPHYVKESAGVATNVSDGIGQTYRVGEKVYDLIKLREQVEQVLKKPKLTHQDTLFLEEAIKQFEIHQQKPKK</sequence>
<dbReference type="Proteomes" id="UP000245379">
    <property type="component" value="Unassembled WGS sequence"/>
</dbReference>
<organism evidence="2 3">
    <name type="scientific">Pedobacter yonginense</name>
    <dbReference type="NCBI Taxonomy" id="651869"/>
    <lineage>
        <taxon>Bacteria</taxon>
        <taxon>Pseudomonadati</taxon>
        <taxon>Bacteroidota</taxon>
        <taxon>Sphingobacteriia</taxon>
        <taxon>Sphingobacteriales</taxon>
        <taxon>Sphingobacteriaceae</taxon>
        <taxon>Pedobacter</taxon>
    </lineage>
</organism>
<name>A0A317EIF8_9SPHI</name>
<dbReference type="EMBL" id="QGNZ01000006">
    <property type="protein sequence ID" value="PWS25889.1"/>
    <property type="molecule type" value="Genomic_DNA"/>
</dbReference>
<dbReference type="AlphaFoldDB" id="A0A317EIF8"/>
<keyword evidence="1" id="KW-0812">Transmembrane</keyword>
<keyword evidence="1" id="KW-1133">Transmembrane helix</keyword>
<dbReference type="OrthoDB" id="796951at2"/>
<proteinExistence type="predicted"/>